<reference evidence="2 3" key="1">
    <citation type="submission" date="2014-06" db="EMBL/GenBank/DDBJ databases">
        <title>Genetic Variability of E. coli after antibiotic treatment.</title>
        <authorList>
            <person name="Silbergeld E."/>
            <person name="Coles C."/>
            <person name="Seidman J.C."/>
            <person name="You Y."/>
            <person name="George J."/>
            <person name="Nadendla S."/>
            <person name="Daugherty S.C."/>
            <person name="Nagaraj S."/>
            <person name="Ott S."/>
            <person name="Klega K."/>
            <person name="Rasko D."/>
        </authorList>
    </citation>
    <scope>NUCLEOTIDE SEQUENCE [LARGE SCALE GENOMIC DNA]</scope>
    <source>
        <strain evidence="2 3">2-460-02_S1_C1</strain>
    </source>
</reference>
<dbReference type="Proteomes" id="UP000028038">
    <property type="component" value="Unassembled WGS sequence"/>
</dbReference>
<feature type="transmembrane region" description="Helical" evidence="1">
    <location>
        <begin position="12"/>
        <end position="32"/>
    </location>
</feature>
<keyword evidence="1" id="KW-1133">Transmembrane helix</keyword>
<protein>
    <submittedName>
        <fullName evidence="2">Uncharacterized protein</fullName>
    </submittedName>
</protein>
<evidence type="ECO:0000313" key="3">
    <source>
        <dbReference type="Proteomes" id="UP000028038"/>
    </source>
</evidence>
<proteinExistence type="predicted"/>
<name>A0A836N8J4_ECOLX</name>
<evidence type="ECO:0000256" key="1">
    <source>
        <dbReference type="SAM" id="Phobius"/>
    </source>
</evidence>
<evidence type="ECO:0000313" key="2">
    <source>
        <dbReference type="EMBL" id="KEO25000.1"/>
    </source>
</evidence>
<organism evidence="2 3">
    <name type="scientific">Escherichia coli 2-460-02_S1_C1</name>
    <dbReference type="NCBI Taxonomy" id="1444044"/>
    <lineage>
        <taxon>Bacteria</taxon>
        <taxon>Pseudomonadati</taxon>
        <taxon>Pseudomonadota</taxon>
        <taxon>Gammaproteobacteria</taxon>
        <taxon>Enterobacterales</taxon>
        <taxon>Enterobacteriaceae</taxon>
        <taxon>Escherichia</taxon>
    </lineage>
</organism>
<dbReference type="AlphaFoldDB" id="A0A836N8J4"/>
<sequence length="38" mass="4326">MRLLVINPLLLLVKQCAVVPYATALMVLIRFIESENKL</sequence>
<keyword evidence="1" id="KW-0812">Transmembrane</keyword>
<keyword evidence="1" id="KW-0472">Membrane</keyword>
<dbReference type="EMBL" id="JOSS01000082">
    <property type="protein sequence ID" value="KEO25000.1"/>
    <property type="molecule type" value="Genomic_DNA"/>
</dbReference>
<accession>A0A836N8J4</accession>
<comment type="caution">
    <text evidence="2">The sequence shown here is derived from an EMBL/GenBank/DDBJ whole genome shotgun (WGS) entry which is preliminary data.</text>
</comment>
<gene>
    <name evidence="2" type="ORF">AB05_4975</name>
</gene>